<name>A0A6G1KBT0_9PLEO</name>
<gene>
    <name evidence="1" type="ORF">K504DRAFT_533087</name>
</gene>
<organism evidence="1 2">
    <name type="scientific">Pleomassaria siparia CBS 279.74</name>
    <dbReference type="NCBI Taxonomy" id="1314801"/>
    <lineage>
        <taxon>Eukaryota</taxon>
        <taxon>Fungi</taxon>
        <taxon>Dikarya</taxon>
        <taxon>Ascomycota</taxon>
        <taxon>Pezizomycotina</taxon>
        <taxon>Dothideomycetes</taxon>
        <taxon>Pleosporomycetidae</taxon>
        <taxon>Pleosporales</taxon>
        <taxon>Pleomassariaceae</taxon>
        <taxon>Pleomassaria</taxon>
    </lineage>
</organism>
<accession>A0A6G1KBT0</accession>
<proteinExistence type="predicted"/>
<dbReference type="EMBL" id="MU005769">
    <property type="protein sequence ID" value="KAF2710093.1"/>
    <property type="molecule type" value="Genomic_DNA"/>
</dbReference>
<sequence>MPRDEANIAGKECITISPAHFSRLQDMMPNYEDSRKSTTMVDSRASTQSQLQTLKDALEACIDIDSVEIVGLAAFLYPKNYVLCILGRHPKQSGRFVGSVYSMGGKAGARTLDVGPEVGESRLDALAKLLYRVEFEVGKMQLKDAPK</sequence>
<dbReference type="Proteomes" id="UP000799428">
    <property type="component" value="Unassembled WGS sequence"/>
</dbReference>
<reference evidence="1" key="1">
    <citation type="journal article" date="2020" name="Stud. Mycol.">
        <title>101 Dothideomycetes genomes: a test case for predicting lifestyles and emergence of pathogens.</title>
        <authorList>
            <person name="Haridas S."/>
            <person name="Albert R."/>
            <person name="Binder M."/>
            <person name="Bloem J."/>
            <person name="Labutti K."/>
            <person name="Salamov A."/>
            <person name="Andreopoulos B."/>
            <person name="Baker S."/>
            <person name="Barry K."/>
            <person name="Bills G."/>
            <person name="Bluhm B."/>
            <person name="Cannon C."/>
            <person name="Castanera R."/>
            <person name="Culley D."/>
            <person name="Daum C."/>
            <person name="Ezra D."/>
            <person name="Gonzalez J."/>
            <person name="Henrissat B."/>
            <person name="Kuo A."/>
            <person name="Liang C."/>
            <person name="Lipzen A."/>
            <person name="Lutzoni F."/>
            <person name="Magnuson J."/>
            <person name="Mondo S."/>
            <person name="Nolan M."/>
            <person name="Ohm R."/>
            <person name="Pangilinan J."/>
            <person name="Park H.-J."/>
            <person name="Ramirez L."/>
            <person name="Alfaro M."/>
            <person name="Sun H."/>
            <person name="Tritt A."/>
            <person name="Yoshinaga Y."/>
            <person name="Zwiers L.-H."/>
            <person name="Turgeon B."/>
            <person name="Goodwin S."/>
            <person name="Spatafora J."/>
            <person name="Crous P."/>
            <person name="Grigoriev I."/>
        </authorList>
    </citation>
    <scope>NUCLEOTIDE SEQUENCE</scope>
    <source>
        <strain evidence="1">CBS 279.74</strain>
    </source>
</reference>
<protein>
    <submittedName>
        <fullName evidence="1">Uncharacterized protein</fullName>
    </submittedName>
</protein>
<evidence type="ECO:0000313" key="2">
    <source>
        <dbReference type="Proteomes" id="UP000799428"/>
    </source>
</evidence>
<dbReference type="AlphaFoldDB" id="A0A6G1KBT0"/>
<evidence type="ECO:0000313" key="1">
    <source>
        <dbReference type="EMBL" id="KAF2710093.1"/>
    </source>
</evidence>
<dbReference type="OrthoDB" id="3692424at2759"/>
<keyword evidence="2" id="KW-1185">Reference proteome</keyword>